<feature type="transmembrane region" description="Helical" evidence="2">
    <location>
        <begin position="141"/>
        <end position="162"/>
    </location>
</feature>
<feature type="compositionally biased region" description="Basic residues" evidence="1">
    <location>
        <begin position="414"/>
        <end position="426"/>
    </location>
</feature>
<evidence type="ECO:0000313" key="3">
    <source>
        <dbReference type="EMBL" id="RNF22908.1"/>
    </source>
</evidence>
<proteinExistence type="predicted"/>
<keyword evidence="2" id="KW-0472">Membrane</keyword>
<dbReference type="Proteomes" id="UP000284403">
    <property type="component" value="Unassembled WGS sequence"/>
</dbReference>
<organism evidence="3 4">
    <name type="scientific">Trypanosoma conorhini</name>
    <dbReference type="NCBI Taxonomy" id="83891"/>
    <lineage>
        <taxon>Eukaryota</taxon>
        <taxon>Discoba</taxon>
        <taxon>Euglenozoa</taxon>
        <taxon>Kinetoplastea</taxon>
        <taxon>Metakinetoplastina</taxon>
        <taxon>Trypanosomatida</taxon>
        <taxon>Trypanosomatidae</taxon>
        <taxon>Trypanosoma</taxon>
    </lineage>
</organism>
<feature type="region of interest" description="Disordered" evidence="1">
    <location>
        <begin position="340"/>
        <end position="473"/>
    </location>
</feature>
<keyword evidence="2" id="KW-0812">Transmembrane</keyword>
<dbReference type="RefSeq" id="XP_029229994.1">
    <property type="nucleotide sequence ID" value="XM_029369896.1"/>
</dbReference>
<gene>
    <name evidence="3" type="ORF">Tco025E_02973</name>
</gene>
<feature type="compositionally biased region" description="Low complexity" evidence="1">
    <location>
        <begin position="370"/>
        <end position="411"/>
    </location>
</feature>
<keyword evidence="4" id="KW-1185">Reference proteome</keyword>
<feature type="compositionally biased region" description="Low complexity" evidence="1">
    <location>
        <begin position="427"/>
        <end position="444"/>
    </location>
</feature>
<dbReference type="AlphaFoldDB" id="A0A422PYX0"/>
<dbReference type="GeneID" id="40316584"/>
<dbReference type="OrthoDB" id="271885at2759"/>
<evidence type="ECO:0000256" key="1">
    <source>
        <dbReference type="SAM" id="MobiDB-lite"/>
    </source>
</evidence>
<feature type="compositionally biased region" description="Basic residues" evidence="1">
    <location>
        <begin position="450"/>
        <end position="473"/>
    </location>
</feature>
<comment type="caution">
    <text evidence="3">The sequence shown here is derived from an EMBL/GenBank/DDBJ whole genome shotgun (WGS) entry which is preliminary data.</text>
</comment>
<name>A0A422PYX0_9TRYP</name>
<feature type="compositionally biased region" description="Basic residues" evidence="1">
    <location>
        <begin position="343"/>
        <end position="353"/>
    </location>
</feature>
<sequence length="473" mass="52449">MFFVLPSPVYPRRRQERVLKGLYQLCNTVDVVCFVVLMTEFYVRLESSLPGYFTHGNVTVGLGLWTATENCNYSAEIRMGRVFSTLSVDGGSLPVPLMVMAQYAIAILVMLFLAILNNAVSLINYSAGGRHLRICGVHVPFYHILCVFSFLYCFVLIVLVFVTQPVRGFYKEAVLACAAQLESSNPALLLASEYDDYNIFSTPVEWALAAALINLCIYCVGAAVLTWNSHSREIVLFSEAPVPWEGRGVRCKTNKPALRLHTTARDTILGEAHAALSRGEGVRIVCSYALMTEAEYETQVEEMRQRFSAEMKEEQFEQLRSHFGRASDLEENGFLWRRQAAPPRRRRRRRRTTRISSSSWTDSRRPPTTPSASATVTPSTRPSTTPTSGRSSGASTAPATTTSRTPTTAASWRKAPRSRGTRRSTGRAKGAAAAAAAAASTPRAVGCRSGTRRTRRRRRSSRRRGRQRAGRGA</sequence>
<accession>A0A422PYX0</accession>
<feature type="transmembrane region" description="Helical" evidence="2">
    <location>
        <begin position="21"/>
        <end position="43"/>
    </location>
</feature>
<evidence type="ECO:0000313" key="4">
    <source>
        <dbReference type="Proteomes" id="UP000284403"/>
    </source>
</evidence>
<feature type="transmembrane region" description="Helical" evidence="2">
    <location>
        <begin position="100"/>
        <end position="120"/>
    </location>
</feature>
<dbReference type="EMBL" id="MKKU01000127">
    <property type="protein sequence ID" value="RNF22908.1"/>
    <property type="molecule type" value="Genomic_DNA"/>
</dbReference>
<feature type="transmembrane region" description="Helical" evidence="2">
    <location>
        <begin position="206"/>
        <end position="227"/>
    </location>
</feature>
<evidence type="ECO:0000256" key="2">
    <source>
        <dbReference type="SAM" id="Phobius"/>
    </source>
</evidence>
<protein>
    <submittedName>
        <fullName evidence="3">Uncharacterized protein</fullName>
    </submittedName>
</protein>
<keyword evidence="2" id="KW-1133">Transmembrane helix</keyword>
<reference evidence="3 4" key="1">
    <citation type="journal article" date="2018" name="BMC Genomics">
        <title>Genomic comparison of Trypanosoma conorhini and Trypanosoma rangeli to Trypanosoma cruzi strains of high and low virulence.</title>
        <authorList>
            <person name="Bradwell K.R."/>
            <person name="Koparde V.N."/>
            <person name="Matveyev A.V."/>
            <person name="Serrano M.G."/>
            <person name="Alves J.M."/>
            <person name="Parikh H."/>
            <person name="Huang B."/>
            <person name="Lee V."/>
            <person name="Espinosa-Alvarez O."/>
            <person name="Ortiz P.A."/>
            <person name="Costa-Martins A.G."/>
            <person name="Teixeira M.M."/>
            <person name="Buck G.A."/>
        </authorList>
    </citation>
    <scope>NUCLEOTIDE SEQUENCE [LARGE SCALE GENOMIC DNA]</scope>
    <source>
        <strain evidence="3 4">025E</strain>
    </source>
</reference>